<dbReference type="GO" id="GO:0003723">
    <property type="term" value="F:RNA binding"/>
    <property type="evidence" value="ECO:0007669"/>
    <property type="project" value="InterPro"/>
</dbReference>
<comment type="similarity">
    <text evidence="6">Belongs to the class IV-like SAM-binding methyltransferase superfamily. RNA methyltransferase TrmH family. TrmL subfamily.</text>
</comment>
<keyword evidence="10" id="KW-1185">Reference proteome</keyword>
<dbReference type="HAMAP" id="MF_01885">
    <property type="entry name" value="tRNA_methyltr_TrmL"/>
    <property type="match status" value="1"/>
</dbReference>
<proteinExistence type="inferred from homology"/>
<evidence type="ECO:0000256" key="4">
    <source>
        <dbReference type="ARBA" id="ARBA00022691"/>
    </source>
</evidence>
<comment type="caution">
    <text evidence="9">The sequence shown here is derived from an EMBL/GenBank/DDBJ whole genome shotgun (WGS) entry which is preliminary data.</text>
</comment>
<dbReference type="RefSeq" id="WP_143775037.1">
    <property type="nucleotide sequence ID" value="NZ_VKKU01000001.1"/>
</dbReference>
<gene>
    <name evidence="6" type="primary">trmL</name>
    <name evidence="9" type="ORF">FOM92_01625</name>
</gene>
<evidence type="ECO:0000313" key="9">
    <source>
        <dbReference type="EMBL" id="TSB04163.1"/>
    </source>
</evidence>
<feature type="binding site" evidence="6 7">
    <location>
        <position position="127"/>
    </location>
    <ligand>
        <name>S-adenosyl-L-methionine</name>
        <dbReference type="ChEBI" id="CHEBI:59789"/>
    </ligand>
</feature>
<evidence type="ECO:0000256" key="3">
    <source>
        <dbReference type="ARBA" id="ARBA00022679"/>
    </source>
</evidence>
<feature type="domain" description="tRNA/rRNA methyltransferase SpoU type" evidence="8">
    <location>
        <begin position="2"/>
        <end position="138"/>
    </location>
</feature>
<dbReference type="GO" id="GO:0002130">
    <property type="term" value="P:wobble position ribose methylation"/>
    <property type="evidence" value="ECO:0007669"/>
    <property type="project" value="TreeGrafter"/>
</dbReference>
<keyword evidence="4 6" id="KW-0949">S-adenosyl-L-methionine</keyword>
<feature type="binding site" evidence="6 7">
    <location>
        <position position="119"/>
    </location>
    <ligand>
        <name>S-adenosyl-L-methionine</name>
        <dbReference type="ChEBI" id="CHEBI:59789"/>
    </ligand>
</feature>
<protein>
    <recommendedName>
        <fullName evidence="6">tRNA (cytidine(34)-2'-O)-methyltransferase</fullName>
        <ecNumber evidence="6">2.1.1.207</ecNumber>
    </recommendedName>
    <alternativeName>
        <fullName evidence="6">tRNA (cytidine/uridine-2'-O-)-methyltransferase TrmL</fullName>
    </alternativeName>
</protein>
<dbReference type="GO" id="GO:0141102">
    <property type="term" value="F:tRNA (5-carboxymethylaminomethyluridine(34)-2'-O)-methyltransferase activity"/>
    <property type="evidence" value="ECO:0007669"/>
    <property type="project" value="RHEA"/>
</dbReference>
<organism evidence="9 10">
    <name type="scientific">Sphingorhabdus contaminans</name>
    <dbReference type="NCBI Taxonomy" id="1343899"/>
    <lineage>
        <taxon>Bacteria</taxon>
        <taxon>Pseudomonadati</taxon>
        <taxon>Pseudomonadota</taxon>
        <taxon>Alphaproteobacteria</taxon>
        <taxon>Sphingomonadales</taxon>
        <taxon>Sphingomonadaceae</taxon>
        <taxon>Sphingorhabdus</taxon>
    </lineage>
</organism>
<keyword evidence="2 6" id="KW-0489">Methyltransferase</keyword>
<feature type="binding site" evidence="6 7">
    <location>
        <position position="99"/>
    </location>
    <ligand>
        <name>S-adenosyl-L-methionine</name>
        <dbReference type="ChEBI" id="CHEBI:59789"/>
    </ligand>
</feature>
<comment type="function">
    <text evidence="6">Methylates the ribose at the nucleotide 34 wobble position in the two leucyl isoacceptors tRNA(Leu)(CmAA) and tRNA(Leu)(cmnm5UmAA). Catalyzes the methyl transfer from S-adenosyl-L-methionine to the 2'-OH of the wobble nucleotide.</text>
</comment>
<dbReference type="GO" id="GO:0005737">
    <property type="term" value="C:cytoplasm"/>
    <property type="evidence" value="ECO:0007669"/>
    <property type="project" value="UniProtKB-SubCell"/>
</dbReference>
<dbReference type="GO" id="GO:0141098">
    <property type="term" value="F:tRNA (cytidine(34)-2'-O)-methyltransferase activity"/>
    <property type="evidence" value="ECO:0007669"/>
    <property type="project" value="RHEA"/>
</dbReference>
<evidence type="ECO:0000313" key="10">
    <source>
        <dbReference type="Proteomes" id="UP000320160"/>
    </source>
</evidence>
<keyword evidence="5 6" id="KW-0819">tRNA processing</keyword>
<dbReference type="PANTHER" id="PTHR42971">
    <property type="entry name" value="TRNA (CYTIDINE(34)-2'-O)-METHYLTRANSFERASE"/>
    <property type="match status" value="1"/>
</dbReference>
<dbReference type="InterPro" id="IPR029026">
    <property type="entry name" value="tRNA_m1G_MTases_N"/>
</dbReference>
<evidence type="ECO:0000256" key="7">
    <source>
        <dbReference type="PIRSR" id="PIRSR029256-1"/>
    </source>
</evidence>
<evidence type="ECO:0000256" key="1">
    <source>
        <dbReference type="ARBA" id="ARBA00022490"/>
    </source>
</evidence>
<reference evidence="9 10" key="1">
    <citation type="submission" date="2019-07" db="EMBL/GenBank/DDBJ databases">
        <authorList>
            <person name="Park M."/>
        </authorList>
    </citation>
    <scope>NUCLEOTIDE SEQUENCE [LARGE SCALE GENOMIC DNA]</scope>
    <source>
        <strain evidence="9 10">KCTC32445</strain>
    </source>
</reference>
<dbReference type="Gene3D" id="3.40.1280.10">
    <property type="match status" value="1"/>
</dbReference>
<accession>A0A553WHI6</accession>
<dbReference type="EC" id="2.1.1.207" evidence="6"/>
<dbReference type="Pfam" id="PF00588">
    <property type="entry name" value="SpoU_methylase"/>
    <property type="match status" value="1"/>
</dbReference>
<evidence type="ECO:0000256" key="6">
    <source>
        <dbReference type="HAMAP-Rule" id="MF_01885"/>
    </source>
</evidence>
<sequence length="153" mass="16751">MRIALYQPDIAGNVGTILRMSACFDVPCDIIEPCGFAFSERALKRAGMDYVAGASVKRHPDWDAFETNIGVSRLVLMTTKGSTSLTRFRFQPDDIILMGSESAGVPTMVHERANARVHIPMHPEFRSLNVAVSAGIALAEALRQTRQFPGEDA</sequence>
<feature type="binding site" evidence="6 7">
    <location>
        <position position="77"/>
    </location>
    <ligand>
        <name>S-adenosyl-L-methionine</name>
        <dbReference type="ChEBI" id="CHEBI:59789"/>
    </ligand>
</feature>
<dbReference type="EMBL" id="VKKU01000001">
    <property type="protein sequence ID" value="TSB04163.1"/>
    <property type="molecule type" value="Genomic_DNA"/>
</dbReference>
<dbReference type="PANTHER" id="PTHR42971:SF1">
    <property type="entry name" value="TRNA (CYTIDINE(34)-2'-O)-METHYLTRANSFERASE"/>
    <property type="match status" value="1"/>
</dbReference>
<evidence type="ECO:0000256" key="2">
    <source>
        <dbReference type="ARBA" id="ARBA00022603"/>
    </source>
</evidence>
<evidence type="ECO:0000259" key="8">
    <source>
        <dbReference type="Pfam" id="PF00588"/>
    </source>
</evidence>
<dbReference type="SUPFAM" id="SSF75217">
    <property type="entry name" value="alpha/beta knot"/>
    <property type="match status" value="1"/>
</dbReference>
<dbReference type="CDD" id="cd18094">
    <property type="entry name" value="SpoU-like_TrmL"/>
    <property type="match status" value="1"/>
</dbReference>
<comment type="catalytic activity">
    <reaction evidence="6">
        <text>5-carboxymethylaminomethyluridine(34) in tRNA(Leu) + S-adenosyl-L-methionine = 5-carboxymethylaminomethyl-2'-O-methyluridine(34) in tRNA(Leu) + S-adenosyl-L-homocysteine + H(+)</text>
        <dbReference type="Rhea" id="RHEA:43088"/>
        <dbReference type="Rhea" id="RHEA-COMP:10333"/>
        <dbReference type="Rhea" id="RHEA-COMP:10334"/>
        <dbReference type="ChEBI" id="CHEBI:15378"/>
        <dbReference type="ChEBI" id="CHEBI:57856"/>
        <dbReference type="ChEBI" id="CHEBI:59789"/>
        <dbReference type="ChEBI" id="CHEBI:74508"/>
        <dbReference type="ChEBI" id="CHEBI:74511"/>
        <dbReference type="EC" id="2.1.1.207"/>
    </reaction>
</comment>
<dbReference type="InterPro" id="IPR001537">
    <property type="entry name" value="SpoU_MeTrfase"/>
</dbReference>
<dbReference type="OrthoDB" id="9789043at2"/>
<keyword evidence="1 6" id="KW-0963">Cytoplasm</keyword>
<evidence type="ECO:0000256" key="5">
    <source>
        <dbReference type="ARBA" id="ARBA00022694"/>
    </source>
</evidence>
<comment type="subcellular location">
    <subcellularLocation>
        <location evidence="6">Cytoplasm</location>
    </subcellularLocation>
</comment>
<dbReference type="PIRSF" id="PIRSF029256">
    <property type="entry name" value="SpoU_TrmH_prd"/>
    <property type="match status" value="1"/>
</dbReference>
<dbReference type="AlphaFoldDB" id="A0A553WHI6"/>
<dbReference type="InterPro" id="IPR029028">
    <property type="entry name" value="Alpha/beta_knot_MTases"/>
</dbReference>
<name>A0A553WHI6_9SPHN</name>
<comment type="subunit">
    <text evidence="6">Homodimer.</text>
</comment>
<comment type="catalytic activity">
    <reaction evidence="6">
        <text>cytidine(34) in tRNA + S-adenosyl-L-methionine = 2'-O-methylcytidine(34) in tRNA + S-adenosyl-L-homocysteine + H(+)</text>
        <dbReference type="Rhea" id="RHEA:43084"/>
        <dbReference type="Rhea" id="RHEA-COMP:10331"/>
        <dbReference type="Rhea" id="RHEA-COMP:10332"/>
        <dbReference type="ChEBI" id="CHEBI:15378"/>
        <dbReference type="ChEBI" id="CHEBI:57856"/>
        <dbReference type="ChEBI" id="CHEBI:59789"/>
        <dbReference type="ChEBI" id="CHEBI:74495"/>
        <dbReference type="ChEBI" id="CHEBI:82748"/>
        <dbReference type="EC" id="2.1.1.207"/>
    </reaction>
</comment>
<dbReference type="Proteomes" id="UP000320160">
    <property type="component" value="Unassembled WGS sequence"/>
</dbReference>
<dbReference type="InterPro" id="IPR016914">
    <property type="entry name" value="TrmL"/>
</dbReference>
<keyword evidence="3 6" id="KW-0808">Transferase</keyword>